<dbReference type="OrthoDB" id="4009323at2759"/>
<name>B9WHW7_CANDC</name>
<dbReference type="CGD" id="CAL0000164080">
    <property type="gene designation" value="Cd36_53840"/>
</dbReference>
<protein>
    <submittedName>
        <fullName evidence="2">Uncharacterized protein</fullName>
    </submittedName>
</protein>
<reference evidence="2 3" key="1">
    <citation type="journal article" date="2009" name="Genome Res.">
        <title>Comparative genomics of the fungal pathogens Candida dubliniensis and Candida albicans.</title>
        <authorList>
            <person name="Jackson A.P."/>
            <person name="Gamble J.A."/>
            <person name="Yeomans T."/>
            <person name="Moran G.P."/>
            <person name="Saunders D."/>
            <person name="Harris D."/>
            <person name="Aslett M."/>
            <person name="Barrell J.F."/>
            <person name="Butler G."/>
            <person name="Citiulo F."/>
            <person name="Coleman D.C."/>
            <person name="de Groot P.W.J."/>
            <person name="Goodwin T.J."/>
            <person name="Quail M.A."/>
            <person name="McQuillan J."/>
            <person name="Munro C.A."/>
            <person name="Pain A."/>
            <person name="Poulter R.T."/>
            <person name="Rajandream M.A."/>
            <person name="Renauld H."/>
            <person name="Spiering M.J."/>
            <person name="Tivey A."/>
            <person name="Gow N.A.R."/>
            <person name="Barrell B."/>
            <person name="Sullivan D.J."/>
            <person name="Berriman M."/>
        </authorList>
    </citation>
    <scope>NUCLEOTIDE SEQUENCE [LARGE SCALE GENOMIC DNA]</scope>
    <source>
        <strain evidence="3">CD36 / ATCC MYA-646 / CBS 7987 / NCPF 3949 / NRRL Y-17841</strain>
    </source>
</reference>
<dbReference type="GeneID" id="8048027"/>
<dbReference type="VEuPathDB" id="FungiDB:CD36_53840"/>
<dbReference type="HOGENOM" id="CLU_653797_0_0_1"/>
<evidence type="ECO:0000313" key="1">
    <source>
        <dbReference type="CGD" id="CAL0000164080"/>
    </source>
</evidence>
<dbReference type="RefSeq" id="XP_002420679.1">
    <property type="nucleotide sequence ID" value="XM_002420634.1"/>
</dbReference>
<dbReference type="KEGG" id="cdu:CD36_53840"/>
<sequence length="421" mass="49265">MKIFEALLELQNTLLKYYSATIQYLYQELLTLFENKVSIDVEKPDLERISFYTSLIEKYQYQIIQLTDFNKGHTIYITLQQIINSGIQDVLGSITALRNSEQKLIRASSEALLIQPGIEEKLKWIIDENNHLHKFQNDQDEYQTFLARLKNEINNVPPPQYTCQTLNKFVEDIVHEYSLNIPILEIVIEKLNRNYNEEELFLEKLQNSILQLILEQEVDTSSVSFTEQEIKVIDIMEILTAHIDFFKRLSKIYIKFDKLLLQKLKLDNLPAPESVDLKTHVTKKLDNFIKNLVAGGTVGLSTEQTYLLVFSFIQNIAFQFQTFNENYIGYIPDNRPGRYGDDESFWTLVKEYIASLHRVTKFLEDPNGCGHDVNIIMGNAKEEFEQLESEAREYFFALLPFERIFECDEKIVNYQLGEKSV</sequence>
<dbReference type="EMBL" id="FM992692">
    <property type="protein sequence ID" value="CAX41762.1"/>
    <property type="molecule type" value="Genomic_DNA"/>
</dbReference>
<proteinExistence type="predicted"/>
<accession>B9WHW7</accession>
<dbReference type="Proteomes" id="UP000002605">
    <property type="component" value="Chromosome 5"/>
</dbReference>
<organism evidence="2 3">
    <name type="scientific">Candida dubliniensis (strain CD36 / ATCC MYA-646 / CBS 7987 / NCPF 3949 / NRRL Y-17841)</name>
    <name type="common">Yeast</name>
    <dbReference type="NCBI Taxonomy" id="573826"/>
    <lineage>
        <taxon>Eukaryota</taxon>
        <taxon>Fungi</taxon>
        <taxon>Dikarya</taxon>
        <taxon>Ascomycota</taxon>
        <taxon>Saccharomycotina</taxon>
        <taxon>Pichiomycetes</taxon>
        <taxon>Debaryomycetaceae</taxon>
        <taxon>Candida/Lodderomyces clade</taxon>
        <taxon>Candida</taxon>
    </lineage>
</organism>
<gene>
    <name evidence="1" type="ordered locus">Cd36_53840</name>
    <name evidence="2" type="ORF">CD36_53840</name>
</gene>
<evidence type="ECO:0000313" key="2">
    <source>
        <dbReference type="EMBL" id="CAX41762.1"/>
    </source>
</evidence>
<evidence type="ECO:0000313" key="3">
    <source>
        <dbReference type="Proteomes" id="UP000002605"/>
    </source>
</evidence>
<keyword evidence="3" id="KW-1185">Reference proteome</keyword>
<dbReference type="AlphaFoldDB" id="B9WHW7"/>